<proteinExistence type="predicted"/>
<dbReference type="EMBL" id="FNAK01000001">
    <property type="protein sequence ID" value="SDD27797.1"/>
    <property type="molecule type" value="Genomic_DNA"/>
</dbReference>
<dbReference type="AlphaFoldDB" id="A0A1G6TH96"/>
<dbReference type="Proteomes" id="UP000183685">
    <property type="component" value="Unassembled WGS sequence"/>
</dbReference>
<protein>
    <submittedName>
        <fullName evidence="1">Uncharacterized protein</fullName>
    </submittedName>
</protein>
<reference evidence="1 2" key="1">
    <citation type="submission" date="2016-10" db="EMBL/GenBank/DDBJ databases">
        <authorList>
            <person name="de Groot N.N."/>
        </authorList>
    </citation>
    <scope>NUCLEOTIDE SEQUENCE [LARGE SCALE GENOMIC DNA]</scope>
    <source>
        <strain evidence="1 2">CGMCC 1.9109</strain>
    </source>
</reference>
<dbReference type="STRING" id="637679.GCA_001550055_00670"/>
<name>A0A1G6TH96_9PROT</name>
<sequence length="68" mass="7671">MLYRPNRGQKASLMARQLKKLSVKAGLHRSNRARPEASSLQMARSVITWLISGSTFLFSSFQPTDLSF</sequence>
<organism evidence="1 2">
    <name type="scientific">Kordiimonas lacus</name>
    <dbReference type="NCBI Taxonomy" id="637679"/>
    <lineage>
        <taxon>Bacteria</taxon>
        <taxon>Pseudomonadati</taxon>
        <taxon>Pseudomonadota</taxon>
        <taxon>Alphaproteobacteria</taxon>
        <taxon>Kordiimonadales</taxon>
        <taxon>Kordiimonadaceae</taxon>
        <taxon>Kordiimonas</taxon>
    </lineage>
</organism>
<accession>A0A1G6TH96</accession>
<evidence type="ECO:0000313" key="1">
    <source>
        <dbReference type="EMBL" id="SDD27797.1"/>
    </source>
</evidence>
<gene>
    <name evidence="1" type="ORF">SAMN04488071_0219</name>
</gene>
<evidence type="ECO:0000313" key="2">
    <source>
        <dbReference type="Proteomes" id="UP000183685"/>
    </source>
</evidence>
<keyword evidence="2" id="KW-1185">Reference proteome</keyword>